<evidence type="ECO:0000256" key="1">
    <source>
        <dbReference type="ARBA" id="ARBA00006432"/>
    </source>
</evidence>
<feature type="domain" description="AMP-binding enzyme C-terminal" evidence="6">
    <location>
        <begin position="475"/>
        <end position="590"/>
    </location>
</feature>
<dbReference type="SUPFAM" id="SSF56801">
    <property type="entry name" value="Acetyl-CoA synthetase-like"/>
    <property type="match status" value="1"/>
</dbReference>
<dbReference type="InterPro" id="IPR042099">
    <property type="entry name" value="ANL_N_sf"/>
</dbReference>
<dbReference type="Proteomes" id="UP000193866">
    <property type="component" value="Unassembled WGS sequence"/>
</dbReference>
<evidence type="ECO:0000256" key="3">
    <source>
        <dbReference type="ARBA" id="ARBA00022832"/>
    </source>
</evidence>
<dbReference type="GO" id="GO:0070566">
    <property type="term" value="F:adenylyltransferase activity"/>
    <property type="evidence" value="ECO:0007669"/>
    <property type="project" value="TreeGrafter"/>
</dbReference>
<protein>
    <submittedName>
        <fullName evidence="7">Fatty-acid--CoA ligase</fullName>
    </submittedName>
</protein>
<dbReference type="PANTHER" id="PTHR22754:SF32">
    <property type="entry name" value="DISCO-INTERACTING PROTEIN 2"/>
    <property type="match status" value="1"/>
</dbReference>
<feature type="domain" description="AMP-dependent synthetase/ligase" evidence="5">
    <location>
        <begin position="23"/>
        <end position="428"/>
    </location>
</feature>
<dbReference type="STRING" id="1108812.AWC16_19865"/>
<organism evidence="7 8">
    <name type="scientific">Mycolicibacter longobardus</name>
    <dbReference type="NCBI Taxonomy" id="1108812"/>
    <lineage>
        <taxon>Bacteria</taxon>
        <taxon>Bacillati</taxon>
        <taxon>Actinomycetota</taxon>
        <taxon>Actinomycetes</taxon>
        <taxon>Mycobacteriales</taxon>
        <taxon>Mycobacteriaceae</taxon>
        <taxon>Mycolicibacter</taxon>
    </lineage>
</organism>
<sequence length="634" mass="68063">MAELTTSTTSSVPDTLVDLLRQRSASLQDMPAFIFCPEGDIEESRVTYRELDRRARSIAARLQSQGAAGERVLVLCRPGIDSIAGLFGCFYAGAVAVPVDEHWAARRVETVVPEAHARFALATTKTQAKLQAAVDELAEGPGLTWLLMDDSQGDPAAWVPPEIDGDTVAMIQYTSGSTGVPKGCVLTHRNYLHNLQGILQAWDPQSDDPVFDSAISGVSWLPQYHDMGFVGGILGTLYGGGTTVLMSPSAFMMRPIRWLQAISRSRAGISAGPNFAYDACVKRTTAEQVAELDLSHWSEAIIGGGPISAATLQAFSEKFAPAGFRAEAFRPAYGLAEATLGVSGMSDSAVPVIRHIDRTALGEDRVVEAAIDASENMAADSVVTLVGCGSRQGGQDVLIVDPETRLRCGPDEVGEIWVAGPSVAVGYWERPEETEHAFHARLADPGQESSGPYLRTGDLGFFRADELFITGRCKDLMTIGGCSHYPNDIEMTVQDCHPALLPGRGAAFQLPTKRHAPEYLVVVQEVHRHEAAGVDPNDLIEAIRTAVRTNHGIDAQAVMLLKPMRIPTTTSGKIQRSACRDQYVAGELVALAHWQEPMAPDDTPDVKGALLSGLMQLAATGLAKRLRESKGLQG</sequence>
<keyword evidence="8" id="KW-1185">Reference proteome</keyword>
<dbReference type="PANTHER" id="PTHR22754">
    <property type="entry name" value="DISCO-INTERACTING PROTEIN 2 DIP2 -RELATED"/>
    <property type="match status" value="1"/>
</dbReference>
<dbReference type="InterPro" id="IPR040097">
    <property type="entry name" value="FAAL/FAAC"/>
</dbReference>
<evidence type="ECO:0000259" key="5">
    <source>
        <dbReference type="Pfam" id="PF00501"/>
    </source>
</evidence>
<dbReference type="Pfam" id="PF23024">
    <property type="entry name" value="AMP-dom_DIP2-like"/>
    <property type="match status" value="1"/>
</dbReference>
<dbReference type="GO" id="GO:0006633">
    <property type="term" value="P:fatty acid biosynthetic process"/>
    <property type="evidence" value="ECO:0007669"/>
    <property type="project" value="TreeGrafter"/>
</dbReference>
<dbReference type="AlphaFoldDB" id="A0A1X1YAS1"/>
<dbReference type="InterPro" id="IPR020845">
    <property type="entry name" value="AMP-binding_CS"/>
</dbReference>
<dbReference type="OrthoDB" id="3671040at2"/>
<proteinExistence type="inferred from homology"/>
<evidence type="ECO:0000313" key="8">
    <source>
        <dbReference type="Proteomes" id="UP000193866"/>
    </source>
</evidence>
<dbReference type="Gene3D" id="3.30.300.30">
    <property type="match status" value="1"/>
</dbReference>
<evidence type="ECO:0000256" key="4">
    <source>
        <dbReference type="ARBA" id="ARBA00023098"/>
    </source>
</evidence>
<comment type="similarity">
    <text evidence="1">Belongs to the ATP-dependent AMP-binding enzyme family.</text>
</comment>
<dbReference type="Pfam" id="PF00501">
    <property type="entry name" value="AMP-binding"/>
    <property type="match status" value="1"/>
</dbReference>
<dbReference type="InterPro" id="IPR025110">
    <property type="entry name" value="AMP-bd_C"/>
</dbReference>
<dbReference type="InterPro" id="IPR000873">
    <property type="entry name" value="AMP-dep_synth/lig_dom"/>
</dbReference>
<dbReference type="GO" id="GO:0071766">
    <property type="term" value="P:Actinobacterium-type cell wall biogenesis"/>
    <property type="evidence" value="ECO:0007669"/>
    <property type="project" value="UniProtKB-ARBA"/>
</dbReference>
<gene>
    <name evidence="7" type="ORF">AWC16_19865</name>
</gene>
<accession>A0A1X1YAS1</accession>
<dbReference type="InterPro" id="IPR045851">
    <property type="entry name" value="AMP-bd_C_sf"/>
</dbReference>
<dbReference type="FunFam" id="3.40.50.12780:FF:000013">
    <property type="entry name" value="Long-chain-fatty-acid--AMP ligase FadD32"/>
    <property type="match status" value="1"/>
</dbReference>
<name>A0A1X1YAS1_9MYCO</name>
<keyword evidence="3" id="KW-0276">Fatty acid metabolism</keyword>
<keyword evidence="4" id="KW-0443">Lipid metabolism</keyword>
<keyword evidence="2 7" id="KW-0436">Ligase</keyword>
<evidence type="ECO:0000313" key="7">
    <source>
        <dbReference type="EMBL" id="ORW08207.1"/>
    </source>
</evidence>
<dbReference type="GO" id="GO:0016874">
    <property type="term" value="F:ligase activity"/>
    <property type="evidence" value="ECO:0007669"/>
    <property type="project" value="UniProtKB-KW"/>
</dbReference>
<dbReference type="EMBL" id="LQPG01000038">
    <property type="protein sequence ID" value="ORW08207.1"/>
    <property type="molecule type" value="Genomic_DNA"/>
</dbReference>
<reference evidence="7 8" key="1">
    <citation type="submission" date="2016-01" db="EMBL/GenBank/DDBJ databases">
        <title>The new phylogeny of the genus Mycobacterium.</title>
        <authorList>
            <person name="Tarcisio F."/>
            <person name="Conor M."/>
            <person name="Antonella G."/>
            <person name="Elisabetta G."/>
            <person name="Giulia F.S."/>
            <person name="Sara T."/>
            <person name="Anna F."/>
            <person name="Clotilde B."/>
            <person name="Roberto B."/>
            <person name="Veronica D.S."/>
            <person name="Fabio R."/>
            <person name="Monica P."/>
            <person name="Olivier J."/>
            <person name="Enrico T."/>
            <person name="Nicola S."/>
        </authorList>
    </citation>
    <scope>NUCLEOTIDE SEQUENCE [LARGE SCALE GENOMIC DNA]</scope>
    <source>
        <strain evidence="7 8">DSM 45394</strain>
    </source>
</reference>
<evidence type="ECO:0000259" key="6">
    <source>
        <dbReference type="Pfam" id="PF23024"/>
    </source>
</evidence>
<dbReference type="Gene3D" id="3.40.50.12780">
    <property type="entry name" value="N-terminal domain of ligase-like"/>
    <property type="match status" value="1"/>
</dbReference>
<dbReference type="CDD" id="cd05931">
    <property type="entry name" value="FAAL"/>
    <property type="match status" value="1"/>
</dbReference>
<evidence type="ECO:0000256" key="2">
    <source>
        <dbReference type="ARBA" id="ARBA00022598"/>
    </source>
</evidence>
<comment type="caution">
    <text evidence="7">The sequence shown here is derived from an EMBL/GenBank/DDBJ whole genome shotgun (WGS) entry which is preliminary data.</text>
</comment>
<dbReference type="PROSITE" id="PS00455">
    <property type="entry name" value="AMP_BINDING"/>
    <property type="match status" value="1"/>
</dbReference>
<dbReference type="GO" id="GO:0005886">
    <property type="term" value="C:plasma membrane"/>
    <property type="evidence" value="ECO:0007669"/>
    <property type="project" value="TreeGrafter"/>
</dbReference>